<reference evidence="1 2" key="1">
    <citation type="submission" date="2018-03" db="EMBL/GenBank/DDBJ databases">
        <title>Genome sequencing of Simplicispira sp.</title>
        <authorList>
            <person name="Kim S.-J."/>
            <person name="Heo J."/>
            <person name="Kwon S.-W."/>
        </authorList>
    </citation>
    <scope>NUCLEOTIDE SEQUENCE [LARGE SCALE GENOMIC DNA]</scope>
    <source>
        <strain evidence="1 2">SC1-8</strain>
        <plasmid evidence="1 2">unnamed1</plasmid>
    </source>
</reference>
<accession>A0A2S0N5S1</accession>
<geneLocation type="plasmid" evidence="1 2">
    <name>unnamed1</name>
</geneLocation>
<dbReference type="EMBL" id="CP027670">
    <property type="protein sequence ID" value="AVO43377.1"/>
    <property type="molecule type" value="Genomic_DNA"/>
</dbReference>
<evidence type="ECO:0000313" key="1">
    <source>
        <dbReference type="EMBL" id="AVO43377.1"/>
    </source>
</evidence>
<sequence>MNASQIEAVEVADAHTSNAALPTYSELLRLAQRLAYPDAGELLILDDYRNIARNVIQPNGVKIDSLRA</sequence>
<proteinExistence type="predicted"/>
<protein>
    <submittedName>
        <fullName evidence="1">Uncharacterized protein</fullName>
    </submittedName>
</protein>
<dbReference type="Proteomes" id="UP000239326">
    <property type="component" value="Plasmid unnamed1"/>
</dbReference>
<name>A0A2S0N5S1_9BURK</name>
<dbReference type="KEGG" id="simp:C6571_18195"/>
<keyword evidence="2" id="KW-1185">Reference proteome</keyword>
<evidence type="ECO:0000313" key="2">
    <source>
        <dbReference type="Proteomes" id="UP000239326"/>
    </source>
</evidence>
<dbReference type="RefSeq" id="WP_106448346.1">
    <property type="nucleotide sequence ID" value="NZ_CP027670.1"/>
</dbReference>
<gene>
    <name evidence="1" type="ORF">C6571_18195</name>
</gene>
<organism evidence="1 2">
    <name type="scientific">Simplicispira suum</name>
    <dbReference type="NCBI Taxonomy" id="2109915"/>
    <lineage>
        <taxon>Bacteria</taxon>
        <taxon>Pseudomonadati</taxon>
        <taxon>Pseudomonadota</taxon>
        <taxon>Betaproteobacteria</taxon>
        <taxon>Burkholderiales</taxon>
        <taxon>Comamonadaceae</taxon>
        <taxon>Simplicispira</taxon>
    </lineage>
</organism>
<dbReference type="AlphaFoldDB" id="A0A2S0N5S1"/>
<keyword evidence="1" id="KW-0614">Plasmid</keyword>